<organism evidence="2 3">
    <name type="scientific">Dufourea novaeangliae</name>
    <name type="common">Sweat bee</name>
    <dbReference type="NCBI Taxonomy" id="178035"/>
    <lineage>
        <taxon>Eukaryota</taxon>
        <taxon>Metazoa</taxon>
        <taxon>Ecdysozoa</taxon>
        <taxon>Arthropoda</taxon>
        <taxon>Hexapoda</taxon>
        <taxon>Insecta</taxon>
        <taxon>Pterygota</taxon>
        <taxon>Neoptera</taxon>
        <taxon>Endopterygota</taxon>
        <taxon>Hymenoptera</taxon>
        <taxon>Apocrita</taxon>
        <taxon>Aculeata</taxon>
        <taxon>Apoidea</taxon>
        <taxon>Anthophila</taxon>
        <taxon>Halictidae</taxon>
        <taxon>Rophitinae</taxon>
        <taxon>Dufourea</taxon>
    </lineage>
</organism>
<name>A0A154PU22_DUFNO</name>
<feature type="region of interest" description="Disordered" evidence="1">
    <location>
        <begin position="94"/>
        <end position="143"/>
    </location>
</feature>
<proteinExistence type="predicted"/>
<gene>
    <name evidence="2" type="ORF">WN55_08109</name>
</gene>
<dbReference type="EMBL" id="KQ435171">
    <property type="protein sequence ID" value="KZC14944.1"/>
    <property type="molecule type" value="Genomic_DNA"/>
</dbReference>
<evidence type="ECO:0000256" key="1">
    <source>
        <dbReference type="SAM" id="MobiDB-lite"/>
    </source>
</evidence>
<keyword evidence="3" id="KW-1185">Reference proteome</keyword>
<feature type="compositionally biased region" description="Low complexity" evidence="1">
    <location>
        <begin position="106"/>
        <end position="122"/>
    </location>
</feature>
<sequence length="434" mass="48163">MNTVTQDAIEEVMPESWDALAPPSPTPTYHRLPLWPSTLRPPCWHTQACPSPAVCTGRSRDGELYLEKSGGKPYHDSEIIVALEILFEYRCGENSRSRRDAPQPKRTAAPPYTGTAAGGARRLTSPDVWLTRPTGSRRSKRSSSVELDTSSIISATWSRSSAARDWAVIATRKRRHTPAAEDFVGLALAKRMLLETARQERWKREARDLEDWSVRALPVAKSCMALPLAEEVALNDLKGTSFRLLSKAALYVKHVPAEQANRATGTAREAELERELGELRARLSAESVAPRDETQIDFGSSDGGEMPLARRHRALSRKHPQTQAWVEELIRGSVGRYVAAIEELLMARIERLCAAMRTGTGRPAPAPAPRAAPRASEQSGRSSRALMHVLYHVFSEPLFIAHFYLITFKCEERAKPANSAAHENNGRGRPSSRH</sequence>
<protein>
    <submittedName>
        <fullName evidence="2">Uncharacterized protein</fullName>
    </submittedName>
</protein>
<feature type="region of interest" description="Disordered" evidence="1">
    <location>
        <begin position="360"/>
        <end position="379"/>
    </location>
</feature>
<evidence type="ECO:0000313" key="3">
    <source>
        <dbReference type="Proteomes" id="UP000076502"/>
    </source>
</evidence>
<dbReference type="AlphaFoldDB" id="A0A154PU22"/>
<dbReference type="Proteomes" id="UP000076502">
    <property type="component" value="Unassembled WGS sequence"/>
</dbReference>
<accession>A0A154PU22</accession>
<feature type="compositionally biased region" description="Basic and acidic residues" evidence="1">
    <location>
        <begin position="284"/>
        <end position="294"/>
    </location>
</feature>
<feature type="region of interest" description="Disordered" evidence="1">
    <location>
        <begin position="284"/>
        <end position="305"/>
    </location>
</feature>
<reference evidence="2 3" key="1">
    <citation type="submission" date="2015-07" db="EMBL/GenBank/DDBJ databases">
        <title>The genome of Dufourea novaeangliae.</title>
        <authorList>
            <person name="Pan H."/>
            <person name="Kapheim K."/>
        </authorList>
    </citation>
    <scope>NUCLEOTIDE SEQUENCE [LARGE SCALE GENOMIC DNA]</scope>
    <source>
        <strain evidence="2">0120121106</strain>
        <tissue evidence="2">Whole body</tissue>
    </source>
</reference>
<evidence type="ECO:0000313" key="2">
    <source>
        <dbReference type="EMBL" id="KZC14944.1"/>
    </source>
</evidence>
<feature type="compositionally biased region" description="Basic and acidic residues" evidence="1">
    <location>
        <begin position="94"/>
        <end position="103"/>
    </location>
</feature>